<comment type="caution">
    <text evidence="2">The sequence shown here is derived from an EMBL/GenBank/DDBJ whole genome shotgun (WGS) entry which is preliminary data.</text>
</comment>
<dbReference type="PROSITE" id="PS51707">
    <property type="entry name" value="CYTH"/>
    <property type="match status" value="1"/>
</dbReference>
<evidence type="ECO:0000313" key="2">
    <source>
        <dbReference type="EMBL" id="KUG28451.1"/>
    </source>
</evidence>
<dbReference type="PANTHER" id="PTHR21028:SF2">
    <property type="entry name" value="CYTH DOMAIN-CONTAINING PROTEIN"/>
    <property type="match status" value="1"/>
</dbReference>
<sequence>MPLEIERKYPVPGFSALRQALMTAGATPEPVVFEQNIVFDAPSPNATPDATPDAGPQVDPVAPGLLRAAGILLRLRRNSPGGQAALAGVVTVKLPAPGQAPAGYKVRREIETRVEDFSAMQSILHALGYREALRYEKVRQTWRLGDLHVCLDRLPFGRFAELEGDPEGIAAWETRLGLDPASARTATYHDLHLERLAGQGLSPTDSFVFSPDQSARLLAAPSLEEEA</sequence>
<feature type="domain" description="CYTH" evidence="1">
    <location>
        <begin position="2"/>
        <end position="194"/>
    </location>
</feature>
<dbReference type="CDD" id="cd07890">
    <property type="entry name" value="CYTH-like_AC_IV-like"/>
    <property type="match status" value="1"/>
</dbReference>
<protein>
    <submittedName>
        <fullName evidence="2">Adenylate cyclase</fullName>
    </submittedName>
</protein>
<name>A0A0W8G7I1_9ZZZZ</name>
<organism evidence="2">
    <name type="scientific">hydrocarbon metagenome</name>
    <dbReference type="NCBI Taxonomy" id="938273"/>
    <lineage>
        <taxon>unclassified sequences</taxon>
        <taxon>metagenomes</taxon>
        <taxon>ecological metagenomes</taxon>
    </lineage>
</organism>
<reference evidence="2" key="1">
    <citation type="journal article" date="2015" name="Proc. Natl. Acad. Sci. U.S.A.">
        <title>Networks of energetic and metabolic interactions define dynamics in microbial communities.</title>
        <authorList>
            <person name="Embree M."/>
            <person name="Liu J.K."/>
            <person name="Al-Bassam M.M."/>
            <person name="Zengler K."/>
        </authorList>
    </citation>
    <scope>NUCLEOTIDE SEQUENCE</scope>
</reference>
<accession>A0A0W8G7I1</accession>
<gene>
    <name evidence="2" type="ORF">ASZ90_001692</name>
</gene>
<evidence type="ECO:0000259" key="1">
    <source>
        <dbReference type="PROSITE" id="PS51707"/>
    </source>
</evidence>
<dbReference type="InterPro" id="IPR008173">
    <property type="entry name" value="Adenylyl_cyclase_CyaB"/>
</dbReference>
<dbReference type="Gene3D" id="2.40.320.10">
    <property type="entry name" value="Hypothetical Protein Pfu-838710-001"/>
    <property type="match status" value="1"/>
</dbReference>
<dbReference type="Pfam" id="PF01928">
    <property type="entry name" value="CYTH"/>
    <property type="match status" value="1"/>
</dbReference>
<dbReference type="EMBL" id="LNQE01000219">
    <property type="protein sequence ID" value="KUG28451.1"/>
    <property type="molecule type" value="Genomic_DNA"/>
</dbReference>
<dbReference type="SMART" id="SM01118">
    <property type="entry name" value="CYTH"/>
    <property type="match status" value="1"/>
</dbReference>
<dbReference type="InterPro" id="IPR033469">
    <property type="entry name" value="CYTH-like_dom_sf"/>
</dbReference>
<dbReference type="PANTHER" id="PTHR21028">
    <property type="entry name" value="SI:CH211-156B7.4"/>
    <property type="match status" value="1"/>
</dbReference>
<dbReference type="InterPro" id="IPR023577">
    <property type="entry name" value="CYTH_domain"/>
</dbReference>
<dbReference type="AlphaFoldDB" id="A0A0W8G7I1"/>
<proteinExistence type="predicted"/>
<dbReference type="SUPFAM" id="SSF55154">
    <property type="entry name" value="CYTH-like phosphatases"/>
    <property type="match status" value="1"/>
</dbReference>